<gene>
    <name evidence="3" type="ORF">GCM10011611_38410</name>
</gene>
<feature type="transmembrane region" description="Helical" evidence="1">
    <location>
        <begin position="50"/>
        <end position="67"/>
    </location>
</feature>
<protein>
    <recommendedName>
        <fullName evidence="2">DUF6867 domain-containing protein</fullName>
    </recommendedName>
</protein>
<keyword evidence="4" id="KW-1185">Reference proteome</keyword>
<organism evidence="3 4">
    <name type="scientific">Aliidongia dinghuensis</name>
    <dbReference type="NCBI Taxonomy" id="1867774"/>
    <lineage>
        <taxon>Bacteria</taxon>
        <taxon>Pseudomonadati</taxon>
        <taxon>Pseudomonadota</taxon>
        <taxon>Alphaproteobacteria</taxon>
        <taxon>Rhodospirillales</taxon>
        <taxon>Dongiaceae</taxon>
        <taxon>Aliidongia</taxon>
    </lineage>
</organism>
<dbReference type="AlphaFoldDB" id="A0A8J3E6C2"/>
<accession>A0A8J3E6C2</accession>
<feature type="domain" description="DUF6867" evidence="2">
    <location>
        <begin position="14"/>
        <end position="118"/>
    </location>
</feature>
<comment type="caution">
    <text evidence="3">The sequence shown here is derived from an EMBL/GenBank/DDBJ whole genome shotgun (WGS) entry which is preliminary data.</text>
</comment>
<dbReference type="Pfam" id="PF21741">
    <property type="entry name" value="DUF6867"/>
    <property type="match status" value="1"/>
</dbReference>
<sequence>MSGLDSAMAVIGTSLWVFICATVILFGWAAFMTGQALAQTWRPMWHLGPYMLLLAAGCRFLDFALFGGTLLSLPGYVVTVIILLIFTIMAYRATQARKMVNQYPWLYERAGPFAWRDRQG</sequence>
<dbReference type="Proteomes" id="UP000646365">
    <property type="component" value="Unassembled WGS sequence"/>
</dbReference>
<keyword evidence="1" id="KW-0472">Membrane</keyword>
<evidence type="ECO:0000256" key="1">
    <source>
        <dbReference type="SAM" id="Phobius"/>
    </source>
</evidence>
<dbReference type="EMBL" id="BMJQ01000010">
    <property type="protein sequence ID" value="GGF28642.1"/>
    <property type="molecule type" value="Genomic_DNA"/>
</dbReference>
<keyword evidence="1" id="KW-1133">Transmembrane helix</keyword>
<evidence type="ECO:0000313" key="3">
    <source>
        <dbReference type="EMBL" id="GGF28642.1"/>
    </source>
</evidence>
<evidence type="ECO:0000259" key="2">
    <source>
        <dbReference type="Pfam" id="PF21741"/>
    </source>
</evidence>
<feature type="transmembrane region" description="Helical" evidence="1">
    <location>
        <begin position="6"/>
        <end position="29"/>
    </location>
</feature>
<feature type="transmembrane region" description="Helical" evidence="1">
    <location>
        <begin position="73"/>
        <end position="91"/>
    </location>
</feature>
<name>A0A8J3E6C2_9PROT</name>
<keyword evidence="1" id="KW-0812">Transmembrane</keyword>
<reference evidence="3" key="1">
    <citation type="journal article" date="2014" name="Int. J. Syst. Evol. Microbiol.">
        <title>Complete genome sequence of Corynebacterium casei LMG S-19264T (=DSM 44701T), isolated from a smear-ripened cheese.</title>
        <authorList>
            <consortium name="US DOE Joint Genome Institute (JGI-PGF)"/>
            <person name="Walter F."/>
            <person name="Albersmeier A."/>
            <person name="Kalinowski J."/>
            <person name="Ruckert C."/>
        </authorList>
    </citation>
    <scope>NUCLEOTIDE SEQUENCE</scope>
    <source>
        <strain evidence="3">CGMCC 1.15725</strain>
    </source>
</reference>
<proteinExistence type="predicted"/>
<reference evidence="3" key="2">
    <citation type="submission" date="2020-09" db="EMBL/GenBank/DDBJ databases">
        <authorList>
            <person name="Sun Q."/>
            <person name="Zhou Y."/>
        </authorList>
    </citation>
    <scope>NUCLEOTIDE SEQUENCE</scope>
    <source>
        <strain evidence="3">CGMCC 1.15725</strain>
    </source>
</reference>
<dbReference type="RefSeq" id="WP_229743823.1">
    <property type="nucleotide sequence ID" value="NZ_BMJQ01000010.1"/>
</dbReference>
<dbReference type="InterPro" id="IPR049201">
    <property type="entry name" value="DUF6867"/>
</dbReference>
<evidence type="ECO:0000313" key="4">
    <source>
        <dbReference type="Proteomes" id="UP000646365"/>
    </source>
</evidence>